<sequence length="186" mass="19893">MVAGVLCPRGGGGAGWQGQGGGQARGAGRRGYGGAVVQLRQGSGGRRYRAQHCGGRPSIAHQKPRRLRRPAGHQAWRGDGPSLTAPGTCVGVYPLRANRRGYRKSLRWRRGVRAAGIAFAWGSSGYPPRCKSPTPPHPNMDQGTQASETKTVLQQPTKLRTAPRLASPRRAVLLRQEHFATVMGCA</sequence>
<evidence type="ECO:0000313" key="3">
    <source>
        <dbReference type="Proteomes" id="UP000324222"/>
    </source>
</evidence>
<dbReference type="Proteomes" id="UP000324222">
    <property type="component" value="Unassembled WGS sequence"/>
</dbReference>
<gene>
    <name evidence="2" type="ORF">E2C01_061823</name>
</gene>
<name>A0A5B7HCA3_PORTR</name>
<feature type="region of interest" description="Disordered" evidence="1">
    <location>
        <begin position="131"/>
        <end position="158"/>
    </location>
</feature>
<dbReference type="EMBL" id="VSRR010026540">
    <property type="protein sequence ID" value="MPC67646.1"/>
    <property type="molecule type" value="Genomic_DNA"/>
</dbReference>
<protein>
    <submittedName>
        <fullName evidence="2">Uncharacterized protein</fullName>
    </submittedName>
</protein>
<feature type="compositionally biased region" description="Polar residues" evidence="1">
    <location>
        <begin position="141"/>
        <end position="158"/>
    </location>
</feature>
<comment type="caution">
    <text evidence="2">The sequence shown here is derived from an EMBL/GenBank/DDBJ whole genome shotgun (WGS) entry which is preliminary data.</text>
</comment>
<organism evidence="2 3">
    <name type="scientific">Portunus trituberculatus</name>
    <name type="common">Swimming crab</name>
    <name type="synonym">Neptunus trituberculatus</name>
    <dbReference type="NCBI Taxonomy" id="210409"/>
    <lineage>
        <taxon>Eukaryota</taxon>
        <taxon>Metazoa</taxon>
        <taxon>Ecdysozoa</taxon>
        <taxon>Arthropoda</taxon>
        <taxon>Crustacea</taxon>
        <taxon>Multicrustacea</taxon>
        <taxon>Malacostraca</taxon>
        <taxon>Eumalacostraca</taxon>
        <taxon>Eucarida</taxon>
        <taxon>Decapoda</taxon>
        <taxon>Pleocyemata</taxon>
        <taxon>Brachyura</taxon>
        <taxon>Eubrachyura</taxon>
        <taxon>Portunoidea</taxon>
        <taxon>Portunidae</taxon>
        <taxon>Portuninae</taxon>
        <taxon>Portunus</taxon>
    </lineage>
</organism>
<keyword evidence="3" id="KW-1185">Reference proteome</keyword>
<dbReference type="AlphaFoldDB" id="A0A5B7HCA3"/>
<proteinExistence type="predicted"/>
<accession>A0A5B7HCA3</accession>
<evidence type="ECO:0000256" key="1">
    <source>
        <dbReference type="SAM" id="MobiDB-lite"/>
    </source>
</evidence>
<reference evidence="2 3" key="1">
    <citation type="submission" date="2019-05" db="EMBL/GenBank/DDBJ databases">
        <title>Another draft genome of Portunus trituberculatus and its Hox gene families provides insights of decapod evolution.</title>
        <authorList>
            <person name="Jeong J.-H."/>
            <person name="Song I."/>
            <person name="Kim S."/>
            <person name="Choi T."/>
            <person name="Kim D."/>
            <person name="Ryu S."/>
            <person name="Kim W."/>
        </authorList>
    </citation>
    <scope>NUCLEOTIDE SEQUENCE [LARGE SCALE GENOMIC DNA]</scope>
    <source>
        <tissue evidence="2">Muscle</tissue>
    </source>
</reference>
<feature type="region of interest" description="Disordered" evidence="1">
    <location>
        <begin position="42"/>
        <end position="67"/>
    </location>
</feature>
<evidence type="ECO:0000313" key="2">
    <source>
        <dbReference type="EMBL" id="MPC67646.1"/>
    </source>
</evidence>